<evidence type="ECO:0000256" key="4">
    <source>
        <dbReference type="ARBA" id="ARBA00022982"/>
    </source>
</evidence>
<evidence type="ECO:0000313" key="11">
    <source>
        <dbReference type="Proteomes" id="UP000249340"/>
    </source>
</evidence>
<dbReference type="OrthoDB" id="9803319at2"/>
<evidence type="ECO:0000313" key="10">
    <source>
        <dbReference type="EMBL" id="AXI80216.1"/>
    </source>
</evidence>
<dbReference type="InterPro" id="IPR017896">
    <property type="entry name" value="4Fe4S_Fe-S-bd"/>
</dbReference>
<evidence type="ECO:0000259" key="9">
    <source>
        <dbReference type="PROSITE" id="PS51379"/>
    </source>
</evidence>
<dbReference type="KEGG" id="stri:C7M71_025285"/>
<dbReference type="SUPFAM" id="SSF54862">
    <property type="entry name" value="4Fe-4S ferredoxins"/>
    <property type="match status" value="1"/>
</dbReference>
<organism evidence="10 11">
    <name type="scientific">Peterkaempfera bronchialis</name>
    <dbReference type="NCBI Taxonomy" id="2126346"/>
    <lineage>
        <taxon>Bacteria</taxon>
        <taxon>Bacillati</taxon>
        <taxon>Actinomycetota</taxon>
        <taxon>Actinomycetes</taxon>
        <taxon>Kitasatosporales</taxon>
        <taxon>Streptomycetaceae</taxon>
        <taxon>Peterkaempfera</taxon>
    </lineage>
</organism>
<dbReference type="InterPro" id="IPR001080">
    <property type="entry name" value="3Fe4S_ferredoxin"/>
</dbReference>
<dbReference type="PANTHER" id="PTHR36923">
    <property type="entry name" value="FERREDOXIN"/>
    <property type="match status" value="1"/>
</dbReference>
<keyword evidence="2 8" id="KW-0813">Transport</keyword>
<dbReference type="PROSITE" id="PS51379">
    <property type="entry name" value="4FE4S_FER_2"/>
    <property type="match status" value="1"/>
</dbReference>
<keyword evidence="4 8" id="KW-0249">Electron transport</keyword>
<keyword evidence="7" id="KW-0003">3Fe-4S</keyword>
<comment type="cofactor">
    <cofactor evidence="1">
        <name>[3Fe-4S] cluster</name>
        <dbReference type="ChEBI" id="CHEBI:21137"/>
    </cofactor>
</comment>
<gene>
    <name evidence="10" type="ORF">C7M71_025285</name>
</gene>
<dbReference type="Proteomes" id="UP000249340">
    <property type="component" value="Chromosome"/>
</dbReference>
<dbReference type="Gene3D" id="3.30.70.20">
    <property type="match status" value="1"/>
</dbReference>
<keyword evidence="3 8" id="KW-0479">Metal-binding</keyword>
<dbReference type="Pfam" id="PF13459">
    <property type="entry name" value="Fer4_15"/>
    <property type="match status" value="1"/>
</dbReference>
<accession>A0A345T2L1</accession>
<dbReference type="GO" id="GO:0051538">
    <property type="term" value="F:3 iron, 4 sulfur cluster binding"/>
    <property type="evidence" value="ECO:0007669"/>
    <property type="project" value="UniProtKB-KW"/>
</dbReference>
<evidence type="ECO:0000256" key="2">
    <source>
        <dbReference type="ARBA" id="ARBA00022448"/>
    </source>
</evidence>
<dbReference type="PRINTS" id="PR00352">
    <property type="entry name" value="3FE4SFRDOXIN"/>
</dbReference>
<evidence type="ECO:0000256" key="6">
    <source>
        <dbReference type="ARBA" id="ARBA00023014"/>
    </source>
</evidence>
<dbReference type="AlphaFoldDB" id="A0A345T2L1"/>
<name>A0A345T2L1_9ACTN</name>
<comment type="function">
    <text evidence="8">Ferredoxins are iron-sulfur proteins that transfer electrons in a wide variety of metabolic reactions.</text>
</comment>
<dbReference type="RefSeq" id="WP_111492777.1">
    <property type="nucleotide sequence ID" value="NZ_CP031264.1"/>
</dbReference>
<evidence type="ECO:0000256" key="5">
    <source>
        <dbReference type="ARBA" id="ARBA00023004"/>
    </source>
</evidence>
<feature type="domain" description="4Fe-4S ferredoxin-type" evidence="9">
    <location>
        <begin position="1"/>
        <end position="29"/>
    </location>
</feature>
<proteinExistence type="predicted"/>
<keyword evidence="6 8" id="KW-0411">Iron-sulfur</keyword>
<dbReference type="InterPro" id="IPR051269">
    <property type="entry name" value="Fe-S_cluster_ET"/>
</dbReference>
<reference evidence="11" key="1">
    <citation type="submission" date="2018-07" db="EMBL/GenBank/DDBJ databases">
        <title>Streptacidiphilus bronchialis DSM 106435 chromosome.</title>
        <authorList>
            <person name="Batra D."/>
            <person name="Gulvik C.A."/>
        </authorList>
    </citation>
    <scope>NUCLEOTIDE SEQUENCE [LARGE SCALE GENOMIC DNA]</scope>
    <source>
        <strain evidence="11">DSM 106435</strain>
    </source>
</reference>
<evidence type="ECO:0000256" key="1">
    <source>
        <dbReference type="ARBA" id="ARBA00001927"/>
    </source>
</evidence>
<dbReference type="GO" id="GO:0005506">
    <property type="term" value="F:iron ion binding"/>
    <property type="evidence" value="ECO:0007669"/>
    <property type="project" value="UniProtKB-UniRule"/>
</dbReference>
<keyword evidence="11" id="KW-1185">Reference proteome</keyword>
<protein>
    <recommendedName>
        <fullName evidence="8">Ferredoxin</fullName>
    </recommendedName>
</protein>
<evidence type="ECO:0000256" key="8">
    <source>
        <dbReference type="RuleBase" id="RU368020"/>
    </source>
</evidence>
<evidence type="ECO:0000256" key="3">
    <source>
        <dbReference type="ARBA" id="ARBA00022723"/>
    </source>
</evidence>
<dbReference type="PANTHER" id="PTHR36923:SF3">
    <property type="entry name" value="FERREDOXIN"/>
    <property type="match status" value="1"/>
</dbReference>
<keyword evidence="5 8" id="KW-0408">Iron</keyword>
<dbReference type="GO" id="GO:0009055">
    <property type="term" value="F:electron transfer activity"/>
    <property type="evidence" value="ECO:0007669"/>
    <property type="project" value="UniProtKB-UniRule"/>
</dbReference>
<dbReference type="EMBL" id="CP031264">
    <property type="protein sequence ID" value="AXI80216.1"/>
    <property type="molecule type" value="Genomic_DNA"/>
</dbReference>
<evidence type="ECO:0000256" key="7">
    <source>
        <dbReference type="ARBA" id="ARBA00023291"/>
    </source>
</evidence>
<sequence length="69" mass="7518">MLITADRDRCIGAGLCVLTAPEVFEHDDDGLVHVLEQEPDARLEKDLRLAQQLCPAHALTLDTAAPHST</sequence>